<name>A0AAV0XN71_9HEMI</name>
<proteinExistence type="predicted"/>
<keyword evidence="2" id="KW-1185">Reference proteome</keyword>
<dbReference type="EMBL" id="CARXXK010000117">
    <property type="protein sequence ID" value="CAI6369920.1"/>
    <property type="molecule type" value="Genomic_DNA"/>
</dbReference>
<organism evidence="1 2">
    <name type="scientific">Macrosiphum euphorbiae</name>
    <name type="common">potato aphid</name>
    <dbReference type="NCBI Taxonomy" id="13131"/>
    <lineage>
        <taxon>Eukaryota</taxon>
        <taxon>Metazoa</taxon>
        <taxon>Ecdysozoa</taxon>
        <taxon>Arthropoda</taxon>
        <taxon>Hexapoda</taxon>
        <taxon>Insecta</taxon>
        <taxon>Pterygota</taxon>
        <taxon>Neoptera</taxon>
        <taxon>Paraneoptera</taxon>
        <taxon>Hemiptera</taxon>
        <taxon>Sternorrhyncha</taxon>
        <taxon>Aphidomorpha</taxon>
        <taxon>Aphidoidea</taxon>
        <taxon>Aphididae</taxon>
        <taxon>Macrosiphini</taxon>
        <taxon>Macrosiphum</taxon>
    </lineage>
</organism>
<protein>
    <submittedName>
        <fullName evidence="1">Uncharacterized protein</fullName>
    </submittedName>
</protein>
<sequence>MRLTCLSHATKQSNISKIGSLHADTPLAPRHAGLPTPFVTVRRSLPLSTSVVDSWYQFQSPPCPGVSCDCRQPMPLSPPPTR</sequence>
<accession>A0AAV0XN71</accession>
<evidence type="ECO:0000313" key="2">
    <source>
        <dbReference type="Proteomes" id="UP001160148"/>
    </source>
</evidence>
<gene>
    <name evidence="1" type="ORF">MEUPH1_LOCUS24103</name>
</gene>
<reference evidence="1 2" key="1">
    <citation type="submission" date="2023-01" db="EMBL/GenBank/DDBJ databases">
        <authorList>
            <person name="Whitehead M."/>
        </authorList>
    </citation>
    <scope>NUCLEOTIDE SEQUENCE [LARGE SCALE GENOMIC DNA]</scope>
</reference>
<evidence type="ECO:0000313" key="1">
    <source>
        <dbReference type="EMBL" id="CAI6369920.1"/>
    </source>
</evidence>
<dbReference type="AlphaFoldDB" id="A0AAV0XN71"/>
<dbReference type="Proteomes" id="UP001160148">
    <property type="component" value="Unassembled WGS sequence"/>
</dbReference>
<comment type="caution">
    <text evidence="1">The sequence shown here is derived from an EMBL/GenBank/DDBJ whole genome shotgun (WGS) entry which is preliminary data.</text>
</comment>